<comment type="caution">
    <text evidence="3">The sequence shown here is derived from an EMBL/GenBank/DDBJ whole genome shotgun (WGS) entry which is preliminary data.</text>
</comment>
<sequence>MATKINKNSKTKINYPPNELLHPNFGKPNYELIILWILNNNESCLWANLEEKIKRSTLSLYLRKLRENKYIKKKDKQYKISPEGEDRFYELSQDKKKKMNFPPDALLNRRNYDHWILWMVYNNNYCKWRDFLEEPLRINQSSLSKNMNNLIESKLIKKENKKYRITTKGWEKYTKILKQYDLDKQSILVKESKRIKEITKKTIKFFKKYEIKNDEIRFRFLNLVLKLPVAGLEHMDDEDDYNKIMLFLSINHPNQYPEYISLKSFAKKYDIEQIILDFHILHIVDKNKYPVKFFKLELDDGKTYYFQVNEKLERMLNVIVEDHVTKFTYLKNLYVETSEGAPLLTMEGIVEAILEEIVDSLFDKGLIEVLRSFLPDYITYLAYKIEKERKLIGTFDKLEGLIWREIQDYHFADIAAHSGGNEFSYDFNPKKGLEQSLEGVNKAIEQGPRNIDLYYFKSKVLVYFDQHSEVLTLLNRMLIDFPDHEKDLKMKKASILKRMRDLEGGFEIVDELTANYPEDNDLLNYKALWYQYLDKEEEALTIIKDLIRQEPENGIYQDSHGEILMAFKKYEVAIEKFQNAIELNPDSWYSYQTYIKLGICYRALEDYDLALEHLIKGRDLIDQSPSDLDTKQMWHSYAEPFIEECKVLMEDF</sequence>
<proteinExistence type="predicted"/>
<name>A0A0F9RT09_9ZZZZ</name>
<dbReference type="GO" id="GO:0032991">
    <property type="term" value="C:protein-containing complex"/>
    <property type="evidence" value="ECO:0007669"/>
    <property type="project" value="UniProtKB-ARBA"/>
</dbReference>
<evidence type="ECO:0000256" key="1">
    <source>
        <dbReference type="ARBA" id="ARBA00022737"/>
    </source>
</evidence>
<dbReference type="Gene3D" id="1.10.10.10">
    <property type="entry name" value="Winged helix-like DNA-binding domain superfamily/Winged helix DNA-binding domain"/>
    <property type="match status" value="1"/>
</dbReference>
<dbReference type="InterPro" id="IPR036390">
    <property type="entry name" value="WH_DNA-bd_sf"/>
</dbReference>
<dbReference type="InterPro" id="IPR019734">
    <property type="entry name" value="TPR_rpt"/>
</dbReference>
<dbReference type="PANTHER" id="PTHR44858:SF1">
    <property type="entry name" value="UDP-N-ACETYLGLUCOSAMINE--PEPTIDE N-ACETYLGLUCOSAMINYLTRANSFERASE SPINDLY-RELATED"/>
    <property type="match status" value="1"/>
</dbReference>
<evidence type="ECO:0000313" key="3">
    <source>
        <dbReference type="EMBL" id="KKN53007.1"/>
    </source>
</evidence>
<protein>
    <submittedName>
        <fullName evidence="3">Uncharacterized protein</fullName>
    </submittedName>
</protein>
<dbReference type="GO" id="GO:0005737">
    <property type="term" value="C:cytoplasm"/>
    <property type="evidence" value="ECO:0007669"/>
    <property type="project" value="UniProtKB-ARBA"/>
</dbReference>
<dbReference type="Gene3D" id="1.25.40.10">
    <property type="entry name" value="Tetratricopeptide repeat domain"/>
    <property type="match status" value="1"/>
</dbReference>
<dbReference type="EMBL" id="LAZR01000993">
    <property type="protein sequence ID" value="KKN53007.1"/>
    <property type="molecule type" value="Genomic_DNA"/>
</dbReference>
<dbReference type="InterPro" id="IPR036388">
    <property type="entry name" value="WH-like_DNA-bd_sf"/>
</dbReference>
<keyword evidence="1" id="KW-0677">Repeat</keyword>
<dbReference type="SMART" id="SM00028">
    <property type="entry name" value="TPR"/>
    <property type="match status" value="3"/>
</dbReference>
<accession>A0A0F9RT09</accession>
<dbReference type="AlphaFoldDB" id="A0A0F9RT09"/>
<keyword evidence="2" id="KW-0802">TPR repeat</keyword>
<dbReference type="Pfam" id="PF09295">
    <property type="entry name" value="ChAPs"/>
    <property type="match status" value="1"/>
</dbReference>
<dbReference type="InterPro" id="IPR050498">
    <property type="entry name" value="Ycf3"/>
</dbReference>
<dbReference type="InterPro" id="IPR011990">
    <property type="entry name" value="TPR-like_helical_dom_sf"/>
</dbReference>
<organism evidence="3">
    <name type="scientific">marine sediment metagenome</name>
    <dbReference type="NCBI Taxonomy" id="412755"/>
    <lineage>
        <taxon>unclassified sequences</taxon>
        <taxon>metagenomes</taxon>
        <taxon>ecological metagenomes</taxon>
    </lineage>
</organism>
<gene>
    <name evidence="3" type="ORF">LCGC14_0606700</name>
</gene>
<dbReference type="SUPFAM" id="SSF46785">
    <property type="entry name" value="Winged helix' DNA-binding domain"/>
    <property type="match status" value="2"/>
</dbReference>
<dbReference type="PANTHER" id="PTHR44858">
    <property type="entry name" value="TETRATRICOPEPTIDE REPEAT PROTEIN 6"/>
    <property type="match status" value="1"/>
</dbReference>
<dbReference type="InterPro" id="IPR015374">
    <property type="entry name" value="ChAPs"/>
</dbReference>
<reference evidence="3" key="1">
    <citation type="journal article" date="2015" name="Nature">
        <title>Complex archaea that bridge the gap between prokaryotes and eukaryotes.</title>
        <authorList>
            <person name="Spang A."/>
            <person name="Saw J.H."/>
            <person name="Jorgensen S.L."/>
            <person name="Zaremba-Niedzwiedzka K."/>
            <person name="Martijn J."/>
            <person name="Lind A.E."/>
            <person name="van Eijk R."/>
            <person name="Schleper C."/>
            <person name="Guy L."/>
            <person name="Ettema T.J."/>
        </authorList>
    </citation>
    <scope>NUCLEOTIDE SEQUENCE</scope>
</reference>
<dbReference type="GO" id="GO:0012505">
    <property type="term" value="C:endomembrane system"/>
    <property type="evidence" value="ECO:0007669"/>
    <property type="project" value="UniProtKB-ARBA"/>
</dbReference>
<dbReference type="PROSITE" id="PS50005">
    <property type="entry name" value="TPR"/>
    <property type="match status" value="1"/>
</dbReference>
<dbReference type="SUPFAM" id="SSF48452">
    <property type="entry name" value="TPR-like"/>
    <property type="match status" value="1"/>
</dbReference>
<dbReference type="GO" id="GO:0016192">
    <property type="term" value="P:vesicle-mediated transport"/>
    <property type="evidence" value="ECO:0007669"/>
    <property type="project" value="UniProtKB-ARBA"/>
</dbReference>
<evidence type="ECO:0000256" key="2">
    <source>
        <dbReference type="ARBA" id="ARBA00022803"/>
    </source>
</evidence>